<dbReference type="Proteomes" id="UP001212841">
    <property type="component" value="Unassembled WGS sequence"/>
</dbReference>
<evidence type="ECO:0000313" key="2">
    <source>
        <dbReference type="Proteomes" id="UP001212841"/>
    </source>
</evidence>
<keyword evidence="2" id="KW-1185">Reference proteome</keyword>
<dbReference type="EMBL" id="JADGJD010000088">
    <property type="protein sequence ID" value="KAJ3055262.1"/>
    <property type="molecule type" value="Genomic_DNA"/>
</dbReference>
<organism evidence="1 2">
    <name type="scientific">Rhizophlyctis rosea</name>
    <dbReference type="NCBI Taxonomy" id="64517"/>
    <lineage>
        <taxon>Eukaryota</taxon>
        <taxon>Fungi</taxon>
        <taxon>Fungi incertae sedis</taxon>
        <taxon>Chytridiomycota</taxon>
        <taxon>Chytridiomycota incertae sedis</taxon>
        <taxon>Chytridiomycetes</taxon>
        <taxon>Rhizophlyctidales</taxon>
        <taxon>Rhizophlyctidaceae</taxon>
        <taxon>Rhizophlyctis</taxon>
    </lineage>
</organism>
<gene>
    <name evidence="1" type="ORF">HK097_011064</name>
</gene>
<name>A0AAD5SH36_9FUNG</name>
<protein>
    <submittedName>
        <fullName evidence="1">Uncharacterized protein</fullName>
    </submittedName>
</protein>
<dbReference type="AlphaFoldDB" id="A0AAD5SH36"/>
<proteinExistence type="predicted"/>
<accession>A0AAD5SH36</accession>
<comment type="caution">
    <text evidence="1">The sequence shown here is derived from an EMBL/GenBank/DDBJ whole genome shotgun (WGS) entry which is preliminary data.</text>
</comment>
<sequence>MLLVKATWLHVKHLSITFRRAIDALCSAYRKDHLDIFKYLLTQAKKLDKWEYFMRMFDIIQDGEDGAEWVKVAYEYCPFHEEFIRQIFSLVKPKYLDWFGKPAGPLPTLLKMELDWVRERMWTYGGEEMDYQPYHPHFQWIADQGLEFTEENLRFALLGNSQNQQRPHAPYYGHPKLFNRLIRPYNVHTALKVAAGCGSGAGAHFAVAAGADIGFGDQAALKAAEEGKHSHCSEFLKEIGPPVVDED</sequence>
<evidence type="ECO:0000313" key="1">
    <source>
        <dbReference type="EMBL" id="KAJ3055262.1"/>
    </source>
</evidence>
<reference evidence="1" key="1">
    <citation type="submission" date="2020-05" db="EMBL/GenBank/DDBJ databases">
        <title>Phylogenomic resolution of chytrid fungi.</title>
        <authorList>
            <person name="Stajich J.E."/>
            <person name="Amses K."/>
            <person name="Simmons R."/>
            <person name="Seto K."/>
            <person name="Myers J."/>
            <person name="Bonds A."/>
            <person name="Quandt C.A."/>
            <person name="Barry K."/>
            <person name="Liu P."/>
            <person name="Grigoriev I."/>
            <person name="Longcore J.E."/>
            <person name="James T.Y."/>
        </authorList>
    </citation>
    <scope>NUCLEOTIDE SEQUENCE</scope>
    <source>
        <strain evidence="1">JEL0318</strain>
    </source>
</reference>